<dbReference type="PANTHER" id="PTHR21818:SF0">
    <property type="entry name" value="FANCONI ANEMIA GROUP I PROTEIN"/>
    <property type="match status" value="1"/>
</dbReference>
<dbReference type="GO" id="GO:0070182">
    <property type="term" value="F:DNA polymerase binding"/>
    <property type="evidence" value="ECO:0007669"/>
    <property type="project" value="TreeGrafter"/>
</dbReference>
<dbReference type="InterPro" id="IPR029313">
    <property type="entry name" value="FANCI_S3"/>
</dbReference>
<dbReference type="InterPro" id="IPR029315">
    <property type="entry name" value="FANCI_S2"/>
</dbReference>
<evidence type="ECO:0000259" key="5">
    <source>
        <dbReference type="Pfam" id="PF14678"/>
    </source>
</evidence>
<accession>A0AAJ6ZBZ4</accession>
<dbReference type="PANTHER" id="PTHR21818">
    <property type="entry name" value="BC025462 PROTEIN"/>
    <property type="match status" value="1"/>
</dbReference>
<feature type="domain" description="FANCI solenoid 1" evidence="2">
    <location>
        <begin position="73"/>
        <end position="290"/>
    </location>
</feature>
<dbReference type="KEGG" id="pxu:106119061"/>
<proteinExistence type="predicted"/>
<dbReference type="RefSeq" id="XP_013169358.1">
    <property type="nucleotide sequence ID" value="XM_013313904.1"/>
</dbReference>
<feature type="domain" description="FANCI helical" evidence="6">
    <location>
        <begin position="552"/>
        <end position="782"/>
    </location>
</feature>
<sequence>MFIISAMDGIKTFAKIIELGKNNSKREELREYCKLKIDQIISFLPRRILNSDGAGLLDCILNGISDERLGNNKIKIIDVVLNTLRKETTSLTHSSDIMSRVLPELPRHNLTDLVKWCDDCIQSIVEDSDTNMIWKDILPECLNTISSYNNVNHCGTDMTGAEYKQQCIRTLCQCKWKDHQLVQLTSMFIEIELSKNDHKQVVNKICSHIMGLTPAELPPLVHRLVRLCKLYNLEIVLAQLSHYFNLHLYSKLEPPPQDSESTTMDIDDLAQHSPAELSSCLSTCIYHMTQGAAEHELIKKHIKTWPKTQLLRAPFLIDIALAVSDKGAEFKSVCLDAIKSAIEQRALDELRCKQSAWVRSVLPPDVDVVSVLKVLTTESANHRELTVLGLINLAFSLLGVSRVRPVASVLWSHGKLILVRLCKTQPATTGHILSQLADRLCGDVAQRQYSECFYILCKLTPVSVEPCTQVNLILENCQPSGTEYESAALVLAAVHPLLGFSTRVRDALVMVCRKGLYARESLHRCLSVCGFLTVLRHIKLSATLTSSQASGDQLSAHSYLTQLTVDVHATQNGAVTSRIRNEAMCMEVVSILRRCLVQDANVKQLFYTELYECVKDKAALHEAVLELLYEHLSKFLPEDEDGAGILLDDCVQITPTSALLTEPISRLLYLVAQFLQPVEEDLEDILSSPELETASAHLKSKLNIVMDKLCTADNIANINMEDVGLSDLTPESKAKCIKVQQALQCYGALAAHLVMQWSPATRTAPTNLYKLYKASNELMDHTKTPSKQSKKNTKSLLNETGETTKSHKSQKTQKDKGKGVKLSNMVKDRAGPFKPLPCLWDLKFCLRILVLLYSEEVPWSSVEQRNQIRARRDFHQWVVRGVLAAVTERGHTRHALTHVIKIAALLYRRCVIRFQDLCDFDEQTALGCLDVFKTCLTLTLSSNYSPKLESLIPNITGLTDTTVAASIANILEHTHTALAQFDVDGTEDADATGKKILSALCQLATLLLETPLQPSQEMSRVIIKMEEYVRRSKQDWLQLLVPLLAAACREQHEAQLLDDLLEKLAIALGRIDEEDSSDVEDSGTFPSIDSRTGHIALNHVCAHLGYRFKCVEHLLTRARDLSSALDTATPPHHTRIEKEVKEVYKCVVVQLCQLAGWAGGVARLRTAAAGGDRVLAVCVRLYALLATLVRHIQPELAIALRLDRLLKISGKRLSSVMDCLITYLEQVQQQQGARRGRDSRLVPRLVLEAEQFNKHATLLANKAKVDYQQYFSLGIARDFKIKASLLQQVLSAGDEQTDTAEEEDINDAITEIIPLSVDNENNLNEDIPLRKKRRVS</sequence>
<dbReference type="InterPro" id="IPR029308">
    <property type="entry name" value="FANCI_S1"/>
</dbReference>
<dbReference type="InterPro" id="IPR029314">
    <property type="entry name" value="FANCI_S4"/>
</dbReference>
<feature type="domain" description="FANCI solenoid 4" evidence="5">
    <location>
        <begin position="1057"/>
        <end position="1287"/>
    </location>
</feature>
<dbReference type="GeneID" id="106119061"/>
<dbReference type="Pfam" id="PF14680">
    <property type="entry name" value="FANCI_HD2"/>
    <property type="match status" value="1"/>
</dbReference>
<feature type="domain" description="FANCI solenoid 2" evidence="3">
    <location>
        <begin position="388"/>
        <end position="532"/>
    </location>
</feature>
<protein>
    <submittedName>
        <fullName evidence="7">Fanconi anemia group I protein homolog isoform X1</fullName>
    </submittedName>
</protein>
<evidence type="ECO:0000259" key="4">
    <source>
        <dbReference type="Pfam" id="PF14677"/>
    </source>
</evidence>
<evidence type="ECO:0000259" key="6">
    <source>
        <dbReference type="Pfam" id="PF14680"/>
    </source>
</evidence>
<dbReference type="Pfam" id="PF14675">
    <property type="entry name" value="FANCI_S1"/>
    <property type="match status" value="1"/>
</dbReference>
<evidence type="ECO:0000256" key="1">
    <source>
        <dbReference type="SAM" id="MobiDB-lite"/>
    </source>
</evidence>
<evidence type="ECO:0000259" key="3">
    <source>
        <dbReference type="Pfam" id="PF14676"/>
    </source>
</evidence>
<feature type="region of interest" description="Disordered" evidence="1">
    <location>
        <begin position="780"/>
        <end position="819"/>
    </location>
</feature>
<dbReference type="InterPro" id="IPR029312">
    <property type="entry name" value="FANCI_HD2"/>
</dbReference>
<dbReference type="Pfam" id="PF14677">
    <property type="entry name" value="FANCI_S3"/>
    <property type="match status" value="1"/>
</dbReference>
<dbReference type="Proteomes" id="UP000694872">
    <property type="component" value="Unplaced"/>
</dbReference>
<dbReference type="CTD" id="55215"/>
<dbReference type="InterPro" id="IPR026171">
    <property type="entry name" value="FANCI"/>
</dbReference>
<feature type="domain" description="FANCI solenoid 3" evidence="4">
    <location>
        <begin position="839"/>
        <end position="1028"/>
    </location>
</feature>
<gene>
    <name evidence="7" type="primary">LOC106119061</name>
</gene>
<evidence type="ECO:0000313" key="7">
    <source>
        <dbReference type="RefSeq" id="XP_013169358.1"/>
    </source>
</evidence>
<dbReference type="GO" id="GO:0006281">
    <property type="term" value="P:DNA repair"/>
    <property type="evidence" value="ECO:0007669"/>
    <property type="project" value="InterPro"/>
</dbReference>
<organism evidence="7">
    <name type="scientific">Papilio xuthus</name>
    <name type="common">Asian swallowtail butterfly</name>
    <dbReference type="NCBI Taxonomy" id="66420"/>
    <lineage>
        <taxon>Eukaryota</taxon>
        <taxon>Metazoa</taxon>
        <taxon>Ecdysozoa</taxon>
        <taxon>Arthropoda</taxon>
        <taxon>Hexapoda</taxon>
        <taxon>Insecta</taxon>
        <taxon>Pterygota</taxon>
        <taxon>Neoptera</taxon>
        <taxon>Endopterygota</taxon>
        <taxon>Lepidoptera</taxon>
        <taxon>Glossata</taxon>
        <taxon>Ditrysia</taxon>
        <taxon>Papilionoidea</taxon>
        <taxon>Papilionidae</taxon>
        <taxon>Papilioninae</taxon>
        <taxon>Papilio</taxon>
    </lineage>
</organism>
<dbReference type="Pfam" id="PF14676">
    <property type="entry name" value="FANCI_S2"/>
    <property type="match status" value="1"/>
</dbReference>
<dbReference type="Pfam" id="PF14678">
    <property type="entry name" value="FANCI_S4"/>
    <property type="match status" value="1"/>
</dbReference>
<evidence type="ECO:0000259" key="2">
    <source>
        <dbReference type="Pfam" id="PF14675"/>
    </source>
</evidence>
<name>A0AAJ6ZBZ4_PAPXU</name>
<reference evidence="7" key="1">
    <citation type="submission" date="2025-08" db="UniProtKB">
        <authorList>
            <consortium name="RefSeq"/>
        </authorList>
    </citation>
    <scope>IDENTIFICATION</scope>
</reference>